<dbReference type="SUPFAM" id="SSF69279">
    <property type="entry name" value="Phage tail proteins"/>
    <property type="match status" value="1"/>
</dbReference>
<dbReference type="Gene3D" id="3.55.50.10">
    <property type="entry name" value="Baseplate protein-like domains"/>
    <property type="match status" value="1"/>
</dbReference>
<name>A0ABP7AQZ8_9ACTN</name>
<dbReference type="InterPro" id="IPR037026">
    <property type="entry name" value="Vgr_OB-fold_dom_sf"/>
</dbReference>
<evidence type="ECO:0000259" key="1">
    <source>
        <dbReference type="Pfam" id="PF04717"/>
    </source>
</evidence>
<dbReference type="InterPro" id="IPR006531">
    <property type="entry name" value="Gp5/Vgr_OB"/>
</dbReference>
<dbReference type="Proteomes" id="UP001501490">
    <property type="component" value="Unassembled WGS sequence"/>
</dbReference>
<dbReference type="Gene3D" id="2.30.300.10">
    <property type="entry name" value="Baseplate protein-like domain - beta roll fold"/>
    <property type="match status" value="1"/>
</dbReference>
<dbReference type="Gene3D" id="3.30.1920.10">
    <property type="entry name" value="Baseplate protein-like domains - 2 layer sandwich fold"/>
    <property type="match status" value="1"/>
</dbReference>
<organism evidence="2 3">
    <name type="scientific">Microlunatus ginsengisoli</name>
    <dbReference type="NCBI Taxonomy" id="363863"/>
    <lineage>
        <taxon>Bacteria</taxon>
        <taxon>Bacillati</taxon>
        <taxon>Actinomycetota</taxon>
        <taxon>Actinomycetes</taxon>
        <taxon>Propionibacteriales</taxon>
        <taxon>Propionibacteriaceae</taxon>
        <taxon>Microlunatus</taxon>
    </lineage>
</organism>
<dbReference type="InterPro" id="IPR023399">
    <property type="entry name" value="Baseplate-like_2-layer_sand"/>
</dbReference>
<evidence type="ECO:0000313" key="3">
    <source>
        <dbReference type="Proteomes" id="UP001501490"/>
    </source>
</evidence>
<comment type="caution">
    <text evidence="2">The sequence shown here is derived from an EMBL/GenBank/DDBJ whole genome shotgun (WGS) entry which is preliminary data.</text>
</comment>
<dbReference type="InterPro" id="IPR047702">
    <property type="entry name" value="VgrG-rel"/>
</dbReference>
<dbReference type="RefSeq" id="WP_344809064.1">
    <property type="nucleotide sequence ID" value="NZ_BAABAB010000049.1"/>
</dbReference>
<dbReference type="EMBL" id="BAABAB010000049">
    <property type="protein sequence ID" value="GAA3638645.1"/>
    <property type="molecule type" value="Genomic_DNA"/>
</dbReference>
<gene>
    <name evidence="2" type="ORF">GCM10022236_46310</name>
</gene>
<dbReference type="SUPFAM" id="SSF69349">
    <property type="entry name" value="Phage fibre proteins"/>
    <property type="match status" value="1"/>
</dbReference>
<accession>A0ABP7AQZ8</accession>
<dbReference type="SUPFAM" id="SSF69255">
    <property type="entry name" value="gp5 N-terminal domain-like"/>
    <property type="match status" value="1"/>
</dbReference>
<dbReference type="Pfam" id="PF05954">
    <property type="entry name" value="Phage_GPD"/>
    <property type="match status" value="1"/>
</dbReference>
<dbReference type="NCBIfam" id="NF033848">
    <property type="entry name" value="VgrG_rel"/>
    <property type="match status" value="1"/>
</dbReference>
<dbReference type="Pfam" id="PF04717">
    <property type="entry name" value="Phage_base_V"/>
    <property type="match status" value="1"/>
</dbReference>
<dbReference type="Gene3D" id="2.40.50.230">
    <property type="entry name" value="Gp5 N-terminal domain"/>
    <property type="match status" value="1"/>
</dbReference>
<proteinExistence type="predicted"/>
<reference evidence="3" key="1">
    <citation type="journal article" date="2019" name="Int. J. Syst. Evol. Microbiol.">
        <title>The Global Catalogue of Microorganisms (GCM) 10K type strain sequencing project: providing services to taxonomists for standard genome sequencing and annotation.</title>
        <authorList>
            <consortium name="The Broad Institute Genomics Platform"/>
            <consortium name="The Broad Institute Genome Sequencing Center for Infectious Disease"/>
            <person name="Wu L."/>
            <person name="Ma J."/>
        </authorList>
    </citation>
    <scope>NUCLEOTIDE SEQUENCE [LARGE SCALE GENOMIC DNA]</scope>
    <source>
        <strain evidence="3">JCM 16929</strain>
    </source>
</reference>
<feature type="domain" description="Gp5/Type VI secretion system Vgr protein OB-fold" evidence="1">
    <location>
        <begin position="367"/>
        <end position="440"/>
    </location>
</feature>
<keyword evidence="3" id="KW-1185">Reference proteome</keyword>
<protein>
    <submittedName>
        <fullName evidence="2">VgrG-related protein</fullName>
    </submittedName>
</protein>
<sequence>MTSSMCLVEIEGSPLPDDLVPLLISAMVEDSQRLPDMFALRFRDPERIVLSKSNAKVGSKIKIKVNTATSSSPATLIEAEITALELEFDTGGTFTVIRGYDPAHRLFRDRRTVSYVQMTASDIASQVAKRAGLKVGKVDSTSTVFPFVSQAGQTDWEILTQLARDAGSDLTVRNGQFSFVKQTEDAASGTPPTLKFGEELLRFRSVITSAQQVGKVEVRGWNVAEKNALVATAPAKTSAVDLPTVKPTDLANAFGNPTYVSTDIPYRTQSEVDQAAKALAEEKAAAFAEFEGVARGNPDLKAGKKVTLDGLGAPFEGKYTITSSRHRFDPTTGYTTAITVTGKQDRSLLGLASGGARSRNTPGGVVIAQVTDAKDPDKMGRVKVKYPWLSDDYVSGWARVVCPGGGKERGWIALPEVGDEVLVAFEQQDFDRPVVFGGLYNGIDKLPPGPNDLVDGGSGAINRRSLVSRAGHRIDLLDEEGKKEGISITTKDEKFLINIDKTNTMITVHADGKVLIEGTQGITLDAKTSDLTMKAGSIKMNATQGVQVDGGSGSVQMKSNGSVSVEGMSVSVKGQTTASVEGSAMTTIKGGMVKIN</sequence>
<evidence type="ECO:0000313" key="2">
    <source>
        <dbReference type="EMBL" id="GAA3638645.1"/>
    </source>
</evidence>